<evidence type="ECO:0000256" key="10">
    <source>
        <dbReference type="ARBA" id="ARBA00060399"/>
    </source>
</evidence>
<sequence length="450" mass="51621">MGLRTKPRRIFVASILACLVLLGYYFLTKVTTPLYSHVNIKARERPLGSEERVIADSDGGKAQSNLERKKWTDNIQVDGYSAAEWDMFDSDHVDVAIYSGTQKWTKRKTIYRTVKCNETRRTISFRNALMDVTAASSADVLIFGGGVGSLKNFQLLKKLRKPHHIWLHTSTESAFQAPPIAHYSIKIDPAFNMSFCYHSKAEVVAPYGAYIRRLEGDTGSTAITPKPDIPVLVAWASSHCEHAFWNRTGFVRDLSKYLPMDLFGGCGDSRIPRNESGSEILKKYKFYLSFENTCCSYYITEKFWKALGEYESVPIVIGSSKSEYESVAPPNSFVYADDFDSMEDLASYIKKVAKDEALYNKFHEWRKYGKVEVYTNRLVWPFVEDQNACRLLNYLEKYAWRKDHPSHMKIDPYGPDWAGSCISCGNHKWMKDYGLESKNFTERLHSLQRK</sequence>
<comment type="subcellular location">
    <subcellularLocation>
        <location evidence="10">Endomembrane system</location>
        <topology evidence="10">Single-pass type II membrane protein</topology>
    </subcellularLocation>
    <subcellularLocation>
        <location evidence="11">Golgi apparatus</location>
        <location evidence="11">Golgi stack membrane</location>
        <topology evidence="11">Single-pass type II membrane protein</topology>
    </subcellularLocation>
</comment>
<keyword evidence="6" id="KW-0735">Signal-anchor</keyword>
<keyword evidence="5 11" id="KW-0812">Transmembrane</keyword>
<evidence type="ECO:0000256" key="7">
    <source>
        <dbReference type="ARBA" id="ARBA00022989"/>
    </source>
</evidence>
<dbReference type="InterPro" id="IPR055270">
    <property type="entry name" value="Glyco_tran_10_C"/>
</dbReference>
<evidence type="ECO:0000313" key="13">
    <source>
        <dbReference type="EMBL" id="KAJ8031927.1"/>
    </source>
</evidence>
<keyword evidence="11" id="KW-0333">Golgi apparatus</keyword>
<evidence type="ECO:0000313" key="14">
    <source>
        <dbReference type="Proteomes" id="UP001152320"/>
    </source>
</evidence>
<reference evidence="13" key="1">
    <citation type="submission" date="2021-10" db="EMBL/GenBank/DDBJ databases">
        <title>Tropical sea cucumber genome reveals ecological adaptation and Cuvierian tubules defense mechanism.</title>
        <authorList>
            <person name="Chen T."/>
        </authorList>
    </citation>
    <scope>NUCLEOTIDE SEQUENCE</scope>
    <source>
        <strain evidence="13">Nanhai2018</strain>
        <tissue evidence="13">Muscle</tissue>
    </source>
</reference>
<dbReference type="EC" id="2.4.1.-" evidence="11"/>
<feature type="transmembrane region" description="Helical" evidence="11">
    <location>
        <begin position="9"/>
        <end position="27"/>
    </location>
</feature>
<proteinExistence type="inferred from homology"/>
<comment type="similarity">
    <text evidence="2 11">Belongs to the glycosyltransferase 10 family.</text>
</comment>
<keyword evidence="4 11" id="KW-0808">Transferase</keyword>
<evidence type="ECO:0000256" key="5">
    <source>
        <dbReference type="ARBA" id="ARBA00022692"/>
    </source>
</evidence>
<comment type="pathway">
    <text evidence="1">Protein modification; protein glycosylation.</text>
</comment>
<dbReference type="Pfam" id="PF00852">
    <property type="entry name" value="Glyco_transf_10"/>
    <property type="match status" value="1"/>
</dbReference>
<dbReference type="InterPro" id="IPR001503">
    <property type="entry name" value="Glyco_trans_10"/>
</dbReference>
<gene>
    <name evidence="13" type="ORF">HOLleu_25294</name>
</gene>
<evidence type="ECO:0000256" key="9">
    <source>
        <dbReference type="ARBA" id="ARBA00023180"/>
    </source>
</evidence>
<dbReference type="EMBL" id="JAIZAY010000012">
    <property type="protein sequence ID" value="KAJ8031927.1"/>
    <property type="molecule type" value="Genomic_DNA"/>
</dbReference>
<keyword evidence="9" id="KW-0325">Glycoprotein</keyword>
<dbReference type="InterPro" id="IPR038577">
    <property type="entry name" value="GT10-like_C_sf"/>
</dbReference>
<dbReference type="FunFam" id="3.40.50.11660:FF:000002">
    <property type="entry name" value="Alpha-(1,3)-fucosyltransferase"/>
    <property type="match status" value="1"/>
</dbReference>
<dbReference type="GO" id="GO:0046920">
    <property type="term" value="F:alpha-(1-&gt;3)-fucosyltransferase activity"/>
    <property type="evidence" value="ECO:0007669"/>
    <property type="project" value="TreeGrafter"/>
</dbReference>
<keyword evidence="14" id="KW-1185">Reference proteome</keyword>
<dbReference type="PANTHER" id="PTHR11929:SF145">
    <property type="entry name" value="ALPHA-(1,3)-FUCOSYLTRANSFERASE FUT-1"/>
    <property type="match status" value="1"/>
</dbReference>
<dbReference type="SUPFAM" id="SSF53756">
    <property type="entry name" value="UDP-Glycosyltransferase/glycogen phosphorylase"/>
    <property type="match status" value="1"/>
</dbReference>
<dbReference type="Gene3D" id="3.40.50.11660">
    <property type="entry name" value="Glycosyl transferase family 10, C-terminal domain"/>
    <property type="match status" value="1"/>
</dbReference>
<accession>A0A9Q1BSE4</accession>
<evidence type="ECO:0000259" key="12">
    <source>
        <dbReference type="Pfam" id="PF00852"/>
    </source>
</evidence>
<evidence type="ECO:0000256" key="8">
    <source>
        <dbReference type="ARBA" id="ARBA00023136"/>
    </source>
</evidence>
<keyword evidence="8 11" id="KW-0472">Membrane</keyword>
<dbReference type="PANTHER" id="PTHR11929">
    <property type="entry name" value="ALPHA- 1,3 -FUCOSYLTRANSFERASE"/>
    <property type="match status" value="1"/>
</dbReference>
<dbReference type="AlphaFoldDB" id="A0A9Q1BSE4"/>
<dbReference type="OrthoDB" id="427096at2759"/>
<evidence type="ECO:0000256" key="1">
    <source>
        <dbReference type="ARBA" id="ARBA00004922"/>
    </source>
</evidence>
<dbReference type="Proteomes" id="UP001152320">
    <property type="component" value="Chromosome 12"/>
</dbReference>
<keyword evidence="3 11" id="KW-0328">Glycosyltransferase</keyword>
<comment type="caution">
    <text evidence="13">The sequence shown here is derived from an EMBL/GenBank/DDBJ whole genome shotgun (WGS) entry which is preliminary data.</text>
</comment>
<evidence type="ECO:0000256" key="3">
    <source>
        <dbReference type="ARBA" id="ARBA00022676"/>
    </source>
</evidence>
<protein>
    <recommendedName>
        <fullName evidence="11">Fucosyltransferase</fullName>
        <ecNumber evidence="11">2.4.1.-</ecNumber>
    </recommendedName>
</protein>
<keyword evidence="7 11" id="KW-1133">Transmembrane helix</keyword>
<name>A0A9Q1BSE4_HOLLE</name>
<evidence type="ECO:0000256" key="2">
    <source>
        <dbReference type="ARBA" id="ARBA00008919"/>
    </source>
</evidence>
<evidence type="ECO:0000256" key="6">
    <source>
        <dbReference type="ARBA" id="ARBA00022968"/>
    </source>
</evidence>
<evidence type="ECO:0000256" key="4">
    <source>
        <dbReference type="ARBA" id="ARBA00022679"/>
    </source>
</evidence>
<feature type="domain" description="Fucosyltransferase C-terminal" evidence="12">
    <location>
        <begin position="232"/>
        <end position="399"/>
    </location>
</feature>
<dbReference type="GO" id="GO:0032580">
    <property type="term" value="C:Golgi cisterna membrane"/>
    <property type="evidence" value="ECO:0007669"/>
    <property type="project" value="UniProtKB-SubCell"/>
</dbReference>
<evidence type="ECO:0000256" key="11">
    <source>
        <dbReference type="RuleBase" id="RU003832"/>
    </source>
</evidence>
<organism evidence="13 14">
    <name type="scientific">Holothuria leucospilota</name>
    <name type="common">Black long sea cucumber</name>
    <name type="synonym">Mertensiothuria leucospilota</name>
    <dbReference type="NCBI Taxonomy" id="206669"/>
    <lineage>
        <taxon>Eukaryota</taxon>
        <taxon>Metazoa</taxon>
        <taxon>Echinodermata</taxon>
        <taxon>Eleutherozoa</taxon>
        <taxon>Echinozoa</taxon>
        <taxon>Holothuroidea</taxon>
        <taxon>Aspidochirotacea</taxon>
        <taxon>Aspidochirotida</taxon>
        <taxon>Holothuriidae</taxon>
        <taxon>Holothuria</taxon>
    </lineage>
</organism>